<reference evidence="3" key="2">
    <citation type="journal article" date="2017" name="Genome Announc.">
        <title>Draft genome sequence of Paludibacter jiangxiensis NM7(T), a propionate-producing fermentative bacterium.</title>
        <authorList>
            <person name="Qiu Y.-L."/>
            <person name="Tourlousse D.M."/>
            <person name="Matsuura N."/>
            <person name="Ohashi A."/>
            <person name="Sekiguchi Y."/>
        </authorList>
    </citation>
    <scope>NUCLEOTIDE SEQUENCE [LARGE SCALE GENOMIC DNA]</scope>
    <source>
        <strain evidence="3">NM7</strain>
    </source>
</reference>
<keyword evidence="1" id="KW-0472">Membrane</keyword>
<sequence>MKHVIFIIGVLISLQFCLANSLLIKTSDLSAQQIASTDNSSNDTTKNIKKLSINTSTNDKEKKGFDWYNLLSVILGGLIGLSPVIINFFRKPKIKGRVISQYANVCLNEKGDKYSTILQKISIFSENKNFFLKDIEIFVKLPGHSELNCKNWTWRQLTFTFVENGNNIQKKLIIDPKEYLLHFTVFPKEQPIIGYISFTYDSTKDVKFEYVKYLFKDYKGNIKELRINESEMVDNTQIFDDSIWK</sequence>
<keyword evidence="3" id="KW-1185">Reference proteome</keyword>
<dbReference type="Proteomes" id="UP000076586">
    <property type="component" value="Unassembled WGS sequence"/>
</dbReference>
<accession>A0A171AME9</accession>
<keyword evidence="1" id="KW-0812">Transmembrane</keyword>
<evidence type="ECO:0000256" key="1">
    <source>
        <dbReference type="SAM" id="Phobius"/>
    </source>
</evidence>
<proteinExistence type="predicted"/>
<protein>
    <submittedName>
        <fullName evidence="2">Uncharacterized protein</fullName>
    </submittedName>
</protein>
<comment type="caution">
    <text evidence="2">The sequence shown here is derived from an EMBL/GenBank/DDBJ whole genome shotgun (WGS) entry which is preliminary data.</text>
</comment>
<dbReference type="AlphaFoldDB" id="A0A171AME9"/>
<evidence type="ECO:0000313" key="3">
    <source>
        <dbReference type="Proteomes" id="UP000076586"/>
    </source>
</evidence>
<dbReference type="RefSeq" id="WP_068705663.1">
    <property type="nucleotide sequence ID" value="NZ_BDCR01000004.1"/>
</dbReference>
<keyword evidence="1" id="KW-1133">Transmembrane helix</keyword>
<organism evidence="2 3">
    <name type="scientific">Paludibacter jiangxiensis</name>
    <dbReference type="NCBI Taxonomy" id="681398"/>
    <lineage>
        <taxon>Bacteria</taxon>
        <taxon>Pseudomonadati</taxon>
        <taxon>Bacteroidota</taxon>
        <taxon>Bacteroidia</taxon>
        <taxon>Bacteroidales</taxon>
        <taxon>Paludibacteraceae</taxon>
        <taxon>Paludibacter</taxon>
    </lineage>
</organism>
<feature type="transmembrane region" description="Helical" evidence="1">
    <location>
        <begin position="67"/>
        <end position="89"/>
    </location>
</feature>
<reference evidence="3" key="1">
    <citation type="submission" date="2016-04" db="EMBL/GenBank/DDBJ databases">
        <title>Draft genome sequence of Paludibacter jiangxiensis strain NM7.</title>
        <authorList>
            <person name="Qiu Y."/>
            <person name="Matsuura N."/>
            <person name="Ohashi A."/>
            <person name="Tourlousse M.D."/>
            <person name="Sekiguchi Y."/>
        </authorList>
    </citation>
    <scope>NUCLEOTIDE SEQUENCE [LARGE SCALE GENOMIC DNA]</scope>
    <source>
        <strain evidence="3">NM7</strain>
    </source>
</reference>
<dbReference type="EMBL" id="BDCR01000004">
    <property type="protein sequence ID" value="GAT63978.1"/>
    <property type="molecule type" value="Genomic_DNA"/>
</dbReference>
<evidence type="ECO:0000313" key="2">
    <source>
        <dbReference type="EMBL" id="GAT63978.1"/>
    </source>
</evidence>
<gene>
    <name evidence="2" type="ORF">PJIAN_4521</name>
</gene>
<name>A0A171AME9_9BACT</name>